<proteinExistence type="predicted"/>
<feature type="domain" description="SH3" evidence="4">
    <location>
        <begin position="62"/>
        <end position="124"/>
    </location>
</feature>
<dbReference type="HOGENOM" id="CLU_020758_0_0_1"/>
<keyword evidence="1 2" id="KW-0728">SH3 domain</keyword>
<evidence type="ECO:0000259" key="4">
    <source>
        <dbReference type="PROSITE" id="PS50002"/>
    </source>
</evidence>
<dbReference type="GO" id="GO:0031410">
    <property type="term" value="C:cytoplasmic vesicle"/>
    <property type="evidence" value="ECO:0007669"/>
    <property type="project" value="TreeGrafter"/>
</dbReference>
<evidence type="ECO:0000256" key="3">
    <source>
        <dbReference type="SAM" id="MobiDB-lite"/>
    </source>
</evidence>
<dbReference type="Proteomes" id="UP000054538">
    <property type="component" value="Unassembled WGS sequence"/>
</dbReference>
<feature type="region of interest" description="Disordered" evidence="3">
    <location>
        <begin position="654"/>
        <end position="678"/>
    </location>
</feature>
<evidence type="ECO:0000259" key="5">
    <source>
        <dbReference type="PROSITE" id="PS50195"/>
    </source>
</evidence>
<dbReference type="Gene3D" id="1.20.1270.60">
    <property type="entry name" value="Arfaptin homology (AH) domain/BAR domain"/>
    <property type="match status" value="1"/>
</dbReference>
<evidence type="ECO:0000256" key="1">
    <source>
        <dbReference type="ARBA" id="ARBA00022443"/>
    </source>
</evidence>
<dbReference type="PROSITE" id="PS50195">
    <property type="entry name" value="PX"/>
    <property type="match status" value="1"/>
</dbReference>
<organism evidence="6 7">
    <name type="scientific">Paxillus rubicundulus Ve08.2h10</name>
    <dbReference type="NCBI Taxonomy" id="930991"/>
    <lineage>
        <taxon>Eukaryota</taxon>
        <taxon>Fungi</taxon>
        <taxon>Dikarya</taxon>
        <taxon>Basidiomycota</taxon>
        <taxon>Agaricomycotina</taxon>
        <taxon>Agaricomycetes</taxon>
        <taxon>Agaricomycetidae</taxon>
        <taxon>Boletales</taxon>
        <taxon>Paxilineae</taxon>
        <taxon>Paxillaceae</taxon>
        <taxon>Paxillus</taxon>
    </lineage>
</organism>
<sequence length="725" mass="79887">MVTLPRTAKQASAPIPTFDHRPPSDSDFDVGINASAAWTGHLDQGSLLADEPADDDPVLREVKGSRARALYQFEGKAEFKELTVEAGDGLEILKEDMGDGWSLVKTVSGEIGLLPTTYYTCTTNFLSTPSDSHLATRTKQPSTNTITPQASPKGKSESGLPPLVSQNTGEWRNVLPRFRQGVFHGKTLNRFSSFVTSGAEEWILNGVPDLEEIPRTSTFTSHRRFSTADSTAEGNRPHTLGIGEADRHFVEHGPAWQPKIPRFHVLVHSPSKRSSGLSGAYTIYNVTSSFSSGSECTASDDEMAPSPAPTCITVQRRFSHFVVLHNVLLKRLPGIALPPLPEKQYAGRFNAAFVEARRGGLERYIDCIVRHPIARYAEVVTSFLSCEDDLEWKRLMPQYLSMCAAGPSFFAHVFHPAFNIDVSEASETIERFDNHVRAVGKGVQGLRGTFSRAREARMDMSKAERLLSYSLLSLITAKPSSSLPAVGAVEEEENTSPQLQGLVNDEGAWCWREGCEDCLKLTKAVQKTAETLQSVADLYDDHARRTQLATHESLKNVAHPYMTYQGLIEIQRSTSARYAEITGDNCDTSNEDIAIRCETVLNATMSEIDTYHTQKVEDFTALAKGHLDGEIALYEQILMRLNTARQALDAPHFDELGRTPRRPSRFEKDLDRPVNGVEPLPQPCPHVYDSAPMRPVSVAIQGGVGMLLGSPSSTGRNSTLSRLWA</sequence>
<dbReference type="Pfam" id="PF10456">
    <property type="entry name" value="BAR_3_WASP_bdg"/>
    <property type="match status" value="1"/>
</dbReference>
<dbReference type="InterPro" id="IPR001683">
    <property type="entry name" value="PX_dom"/>
</dbReference>
<feature type="compositionally biased region" description="Basic and acidic residues" evidence="3">
    <location>
        <begin position="654"/>
        <end position="672"/>
    </location>
</feature>
<dbReference type="OrthoDB" id="10254720at2759"/>
<dbReference type="SMART" id="SM00326">
    <property type="entry name" value="SH3"/>
    <property type="match status" value="1"/>
</dbReference>
<reference evidence="7" key="2">
    <citation type="submission" date="2015-01" db="EMBL/GenBank/DDBJ databases">
        <title>Evolutionary Origins and Diversification of the Mycorrhizal Mutualists.</title>
        <authorList>
            <consortium name="DOE Joint Genome Institute"/>
            <consortium name="Mycorrhizal Genomics Consortium"/>
            <person name="Kohler A."/>
            <person name="Kuo A."/>
            <person name="Nagy L.G."/>
            <person name="Floudas D."/>
            <person name="Copeland A."/>
            <person name="Barry K.W."/>
            <person name="Cichocki N."/>
            <person name="Veneault-Fourrey C."/>
            <person name="LaButti K."/>
            <person name="Lindquist E.A."/>
            <person name="Lipzen A."/>
            <person name="Lundell T."/>
            <person name="Morin E."/>
            <person name="Murat C."/>
            <person name="Riley R."/>
            <person name="Ohm R."/>
            <person name="Sun H."/>
            <person name="Tunlid A."/>
            <person name="Henrissat B."/>
            <person name="Grigoriev I.V."/>
            <person name="Hibbett D.S."/>
            <person name="Martin F."/>
        </authorList>
    </citation>
    <scope>NUCLEOTIDE SEQUENCE [LARGE SCALE GENOMIC DNA]</scope>
    <source>
        <strain evidence="7">Ve08.2h10</strain>
    </source>
</reference>
<dbReference type="STRING" id="930991.A0A0D0E612"/>
<dbReference type="InParanoid" id="A0A0D0E612"/>
<evidence type="ECO:0008006" key="8">
    <source>
        <dbReference type="Google" id="ProtNLM"/>
    </source>
</evidence>
<dbReference type="InterPro" id="IPR036871">
    <property type="entry name" value="PX_dom_sf"/>
</dbReference>
<name>A0A0D0E612_9AGAM</name>
<evidence type="ECO:0000313" key="6">
    <source>
        <dbReference type="EMBL" id="KIL00312.1"/>
    </source>
</evidence>
<dbReference type="Gene3D" id="2.30.30.40">
    <property type="entry name" value="SH3 Domains"/>
    <property type="match status" value="1"/>
</dbReference>
<protein>
    <recommendedName>
        <fullName evidence="8">PX-domain-containing protein</fullName>
    </recommendedName>
</protein>
<dbReference type="Gene3D" id="3.30.1520.10">
    <property type="entry name" value="Phox-like domain"/>
    <property type="match status" value="1"/>
</dbReference>
<dbReference type="InterPro" id="IPR019497">
    <property type="entry name" value="Sorting_nexin_WASP-bd-dom"/>
</dbReference>
<feature type="compositionally biased region" description="Polar residues" evidence="3">
    <location>
        <begin position="130"/>
        <end position="150"/>
    </location>
</feature>
<feature type="domain" description="PX" evidence="5">
    <location>
        <begin position="262"/>
        <end position="390"/>
    </location>
</feature>
<dbReference type="GO" id="GO:0005886">
    <property type="term" value="C:plasma membrane"/>
    <property type="evidence" value="ECO:0007669"/>
    <property type="project" value="TreeGrafter"/>
</dbReference>
<dbReference type="AlphaFoldDB" id="A0A0D0E612"/>
<dbReference type="GO" id="GO:0035091">
    <property type="term" value="F:phosphatidylinositol binding"/>
    <property type="evidence" value="ECO:0007669"/>
    <property type="project" value="InterPro"/>
</dbReference>
<dbReference type="GO" id="GO:0006897">
    <property type="term" value="P:endocytosis"/>
    <property type="evidence" value="ECO:0007669"/>
    <property type="project" value="TreeGrafter"/>
</dbReference>
<reference evidence="6 7" key="1">
    <citation type="submission" date="2014-04" db="EMBL/GenBank/DDBJ databases">
        <authorList>
            <consortium name="DOE Joint Genome Institute"/>
            <person name="Kuo A."/>
            <person name="Kohler A."/>
            <person name="Jargeat P."/>
            <person name="Nagy L.G."/>
            <person name="Floudas D."/>
            <person name="Copeland A."/>
            <person name="Barry K.W."/>
            <person name="Cichocki N."/>
            <person name="Veneault-Fourrey C."/>
            <person name="LaButti K."/>
            <person name="Lindquist E.A."/>
            <person name="Lipzen A."/>
            <person name="Lundell T."/>
            <person name="Morin E."/>
            <person name="Murat C."/>
            <person name="Sun H."/>
            <person name="Tunlid A."/>
            <person name="Henrissat B."/>
            <person name="Grigoriev I.V."/>
            <person name="Hibbett D.S."/>
            <person name="Martin F."/>
            <person name="Nordberg H.P."/>
            <person name="Cantor M.N."/>
            <person name="Hua S.X."/>
        </authorList>
    </citation>
    <scope>NUCLEOTIDE SEQUENCE [LARGE SCALE GENOMIC DNA]</scope>
    <source>
        <strain evidence="6 7">Ve08.2h10</strain>
    </source>
</reference>
<evidence type="ECO:0000313" key="7">
    <source>
        <dbReference type="Proteomes" id="UP000054538"/>
    </source>
</evidence>
<dbReference type="GO" id="GO:0097320">
    <property type="term" value="P:plasma membrane tubulation"/>
    <property type="evidence" value="ECO:0007669"/>
    <property type="project" value="TreeGrafter"/>
</dbReference>
<dbReference type="PROSITE" id="PS50002">
    <property type="entry name" value="SH3"/>
    <property type="match status" value="1"/>
</dbReference>
<accession>A0A0D0E612</accession>
<evidence type="ECO:0000256" key="2">
    <source>
        <dbReference type="PROSITE-ProRule" id="PRU00192"/>
    </source>
</evidence>
<dbReference type="EMBL" id="KN824836">
    <property type="protein sequence ID" value="KIL00312.1"/>
    <property type="molecule type" value="Genomic_DNA"/>
</dbReference>
<dbReference type="GO" id="GO:0016197">
    <property type="term" value="P:endosomal transport"/>
    <property type="evidence" value="ECO:0007669"/>
    <property type="project" value="TreeGrafter"/>
</dbReference>
<dbReference type="SMART" id="SM00312">
    <property type="entry name" value="PX"/>
    <property type="match status" value="1"/>
</dbReference>
<dbReference type="InterPro" id="IPR001452">
    <property type="entry name" value="SH3_domain"/>
</dbReference>
<feature type="region of interest" description="Disordered" evidence="3">
    <location>
        <begin position="1"/>
        <end position="26"/>
    </location>
</feature>
<dbReference type="InterPro" id="IPR027267">
    <property type="entry name" value="AH/BAR_dom_sf"/>
</dbReference>
<dbReference type="PANTHER" id="PTHR45827:SF1">
    <property type="entry name" value="SORTING NEXIN"/>
    <property type="match status" value="1"/>
</dbReference>
<keyword evidence="7" id="KW-1185">Reference proteome</keyword>
<feature type="region of interest" description="Disordered" evidence="3">
    <location>
        <begin position="130"/>
        <end position="167"/>
    </location>
</feature>
<dbReference type="Pfam" id="PF00787">
    <property type="entry name" value="PX"/>
    <property type="match status" value="1"/>
</dbReference>
<dbReference type="InterPro" id="IPR036028">
    <property type="entry name" value="SH3-like_dom_sf"/>
</dbReference>
<dbReference type="SUPFAM" id="SSF50044">
    <property type="entry name" value="SH3-domain"/>
    <property type="match status" value="1"/>
</dbReference>
<gene>
    <name evidence="6" type="ORF">PAXRUDRAFT_130134</name>
</gene>
<dbReference type="PANTHER" id="PTHR45827">
    <property type="entry name" value="SORTING NEXIN"/>
    <property type="match status" value="1"/>
</dbReference>
<dbReference type="SUPFAM" id="SSF64268">
    <property type="entry name" value="PX domain"/>
    <property type="match status" value="1"/>
</dbReference>